<dbReference type="GO" id="GO:0009897">
    <property type="term" value="C:external side of plasma membrane"/>
    <property type="evidence" value="ECO:0007669"/>
    <property type="project" value="TreeGrafter"/>
</dbReference>
<keyword evidence="4" id="KW-1185">Reference proteome</keyword>
<dbReference type="Gene3D" id="2.10.50.10">
    <property type="entry name" value="Tumor Necrosis Factor Receptor, subunit A, domain 2"/>
    <property type="match status" value="3"/>
</dbReference>
<dbReference type="Ensembl" id="ENSATET00000066150.1">
    <property type="protein sequence ID" value="ENSATEP00000058909.1"/>
    <property type="gene ID" value="ENSATEG00000027685.2"/>
</dbReference>
<dbReference type="OrthoDB" id="10031141at2759"/>
<dbReference type="PANTHER" id="PTHR46838">
    <property type="entry name" value="TUMOR NECROSIS FACTOR RECEPTOR SUPERFAMILY MEMBER 14"/>
    <property type="match status" value="1"/>
</dbReference>
<evidence type="ECO:0000313" key="3">
    <source>
        <dbReference type="Ensembl" id="ENSATEP00000058909.1"/>
    </source>
</evidence>
<dbReference type="PANTHER" id="PTHR46838:SF1">
    <property type="entry name" value="TUMOR NECROSIS FACTOR RECEPTOR SUPERFAMILY MEMBER 14"/>
    <property type="match status" value="1"/>
</dbReference>
<reference evidence="3" key="3">
    <citation type="submission" date="2025-09" db="UniProtKB">
        <authorList>
            <consortium name="Ensembl"/>
        </authorList>
    </citation>
    <scope>IDENTIFICATION</scope>
</reference>
<dbReference type="SUPFAM" id="SSF57586">
    <property type="entry name" value="TNF receptor-like"/>
    <property type="match status" value="3"/>
</dbReference>
<dbReference type="FunFam" id="2.10.50.10:FF:000065">
    <property type="entry name" value="TNF receptor superfamily member 14"/>
    <property type="match status" value="1"/>
</dbReference>
<keyword evidence="1" id="KW-1015">Disulfide bond</keyword>
<proteinExistence type="predicted"/>
<dbReference type="PROSITE" id="PS50050">
    <property type="entry name" value="TNFR_NGFR_2"/>
    <property type="match status" value="1"/>
</dbReference>
<reference evidence="3" key="2">
    <citation type="submission" date="2025-08" db="UniProtKB">
        <authorList>
            <consortium name="Ensembl"/>
        </authorList>
    </citation>
    <scope>IDENTIFICATION</scope>
</reference>
<dbReference type="AlphaFoldDB" id="A0A7N6FG58"/>
<dbReference type="GO" id="GO:0050829">
    <property type="term" value="P:defense response to Gram-negative bacterium"/>
    <property type="evidence" value="ECO:0007669"/>
    <property type="project" value="TreeGrafter"/>
</dbReference>
<feature type="disulfide bond" evidence="1">
    <location>
        <begin position="67"/>
        <end position="82"/>
    </location>
</feature>
<organism evidence="3 4">
    <name type="scientific">Anabas testudineus</name>
    <name type="common">Climbing perch</name>
    <name type="synonym">Anthias testudineus</name>
    <dbReference type="NCBI Taxonomy" id="64144"/>
    <lineage>
        <taxon>Eukaryota</taxon>
        <taxon>Metazoa</taxon>
        <taxon>Chordata</taxon>
        <taxon>Craniata</taxon>
        <taxon>Vertebrata</taxon>
        <taxon>Euteleostomi</taxon>
        <taxon>Actinopterygii</taxon>
        <taxon>Neopterygii</taxon>
        <taxon>Teleostei</taxon>
        <taxon>Neoteleostei</taxon>
        <taxon>Acanthomorphata</taxon>
        <taxon>Anabantaria</taxon>
        <taxon>Anabantiformes</taxon>
        <taxon>Anabantoidei</taxon>
        <taxon>Anabantidae</taxon>
        <taxon>Anabas</taxon>
    </lineage>
</organism>
<comment type="caution">
    <text evidence="1">Lacks conserved residue(s) required for the propagation of feature annotation.</text>
</comment>
<dbReference type="SMART" id="SM00208">
    <property type="entry name" value="TNFR"/>
    <property type="match status" value="4"/>
</dbReference>
<dbReference type="Pfam" id="PF00020">
    <property type="entry name" value="TNFR_c6"/>
    <property type="match status" value="2"/>
</dbReference>
<evidence type="ECO:0000259" key="2">
    <source>
        <dbReference type="PROSITE" id="PS50050"/>
    </source>
</evidence>
<reference evidence="3" key="1">
    <citation type="submission" date="2021-04" db="EMBL/GenBank/DDBJ databases">
        <authorList>
            <consortium name="Wellcome Sanger Institute Data Sharing"/>
        </authorList>
    </citation>
    <scope>NUCLEOTIDE SEQUENCE [LARGE SCALE GENOMIC DNA]</scope>
</reference>
<evidence type="ECO:0000313" key="4">
    <source>
        <dbReference type="Proteomes" id="UP000265040"/>
    </source>
</evidence>
<dbReference type="GeneTree" id="ENSGT00950000183126"/>
<dbReference type="GO" id="GO:2000406">
    <property type="term" value="P:positive regulation of T cell migration"/>
    <property type="evidence" value="ECO:0007669"/>
    <property type="project" value="TreeGrafter"/>
</dbReference>
<feature type="domain" description="TNFR-Cys" evidence="2">
    <location>
        <begin position="66"/>
        <end position="108"/>
    </location>
</feature>
<protein>
    <submittedName>
        <fullName evidence="3">Si:ch211-261n11.8</fullName>
    </submittedName>
</protein>
<accession>A0A7N6FG58</accession>
<feature type="repeat" description="TNFR-Cys" evidence="1">
    <location>
        <begin position="66"/>
        <end position="108"/>
    </location>
</feature>
<dbReference type="GO" id="GO:0050830">
    <property type="term" value="P:defense response to Gram-positive bacterium"/>
    <property type="evidence" value="ECO:0007669"/>
    <property type="project" value="TreeGrafter"/>
</dbReference>
<dbReference type="InterPro" id="IPR001368">
    <property type="entry name" value="TNFR/NGFR_Cys_rich_reg"/>
</dbReference>
<evidence type="ECO:0000256" key="1">
    <source>
        <dbReference type="PROSITE-ProRule" id="PRU00206"/>
    </source>
</evidence>
<dbReference type="Proteomes" id="UP000265040">
    <property type="component" value="Chromosome 7"/>
</dbReference>
<dbReference type="GO" id="GO:0002720">
    <property type="term" value="P:positive regulation of cytokine production involved in immune response"/>
    <property type="evidence" value="ECO:0007669"/>
    <property type="project" value="TreeGrafter"/>
</dbReference>
<dbReference type="PROSITE" id="PS00652">
    <property type="entry name" value="TNFR_NGFR_1"/>
    <property type="match status" value="1"/>
</dbReference>
<sequence>MNKFTFSAVAAFTAPGSCCREKEFEPRDGVCCPMCNKGTIVRRDCTCYSSSLCPCLTKQSGTRCAPCEDGTYMNQPNGLTRCLSCTSCDPGHGLFEQKKCTLTSDTVCDILSGYFCKALEATGCSLVEKHSSCKPGQRIKEHGTSSSDTVCEDCQPGYFSQEGVNCTAWTVCSETQVKVREGDPSSDTVCRSASRQHFIFLSLFYLTVAQKPS</sequence>
<name>A0A7N6FG58_ANATE</name>
<dbReference type="GO" id="GO:0046642">
    <property type="term" value="P:negative regulation of alpha-beta T cell proliferation"/>
    <property type="evidence" value="ECO:0007669"/>
    <property type="project" value="TreeGrafter"/>
</dbReference>